<evidence type="ECO:0000256" key="3">
    <source>
        <dbReference type="ARBA" id="ARBA00022448"/>
    </source>
</evidence>
<protein>
    <submittedName>
        <fullName evidence="15">CSON012336 protein</fullName>
    </submittedName>
</protein>
<evidence type="ECO:0000256" key="8">
    <source>
        <dbReference type="ARBA" id="ARBA00023065"/>
    </source>
</evidence>
<keyword evidence="3 12" id="KW-0813">Transport</keyword>
<dbReference type="EMBL" id="UFQS01000574">
    <property type="protein sequence ID" value="SSX05057.1"/>
    <property type="molecule type" value="Genomic_DNA"/>
</dbReference>
<evidence type="ECO:0000256" key="4">
    <source>
        <dbReference type="ARBA" id="ARBA00022461"/>
    </source>
</evidence>
<reference evidence="14" key="1">
    <citation type="submission" date="2018-04" db="EMBL/GenBank/DDBJ databases">
        <authorList>
            <person name="Go L.Y."/>
            <person name="Mitchell J.A."/>
        </authorList>
    </citation>
    <scope>NUCLEOTIDE SEQUENCE</scope>
    <source>
        <tissue evidence="14">Whole organism</tissue>
    </source>
</reference>
<keyword evidence="7" id="KW-0915">Sodium</keyword>
<evidence type="ECO:0000256" key="6">
    <source>
        <dbReference type="ARBA" id="ARBA00022989"/>
    </source>
</evidence>
<evidence type="ECO:0000256" key="11">
    <source>
        <dbReference type="ARBA" id="ARBA00023303"/>
    </source>
</evidence>
<evidence type="ECO:0000256" key="1">
    <source>
        <dbReference type="ARBA" id="ARBA00004141"/>
    </source>
</evidence>
<evidence type="ECO:0000256" key="9">
    <source>
        <dbReference type="ARBA" id="ARBA00023136"/>
    </source>
</evidence>
<reference evidence="15" key="2">
    <citation type="submission" date="2018-07" db="EMBL/GenBank/DDBJ databases">
        <authorList>
            <person name="Quirk P.G."/>
            <person name="Krulwich T.A."/>
        </authorList>
    </citation>
    <scope>NUCLEOTIDE SEQUENCE</scope>
</reference>
<evidence type="ECO:0000256" key="10">
    <source>
        <dbReference type="ARBA" id="ARBA00023201"/>
    </source>
</evidence>
<accession>A0A336M928</accession>
<dbReference type="InterPro" id="IPR001873">
    <property type="entry name" value="ENaC"/>
</dbReference>
<evidence type="ECO:0000256" key="12">
    <source>
        <dbReference type="RuleBase" id="RU000679"/>
    </source>
</evidence>
<dbReference type="VEuPathDB" id="VectorBase:CSON012336"/>
<evidence type="ECO:0000313" key="14">
    <source>
        <dbReference type="EMBL" id="SSX05057.1"/>
    </source>
</evidence>
<keyword evidence="4 12" id="KW-0894">Sodium channel</keyword>
<sequence>MLTTVQELEEEQASEYGSLIKISQMQLSTLRYIKRSTKSNLSFVISFGGLIGLIYGISFLSMVEYVELIFTFITKRFKMIVSFFIKKKQKLSNKNKKMAGKNNNINNNNIVGKTHKKNLKFI</sequence>
<gene>
    <name evidence="15" type="primary">CSON012336</name>
</gene>
<feature type="transmembrane region" description="Helical" evidence="13">
    <location>
        <begin position="41"/>
        <end position="62"/>
    </location>
</feature>
<dbReference type="EMBL" id="UFQT01000574">
    <property type="protein sequence ID" value="SSX25419.1"/>
    <property type="molecule type" value="Genomic_DNA"/>
</dbReference>
<comment type="similarity">
    <text evidence="2 12">Belongs to the amiloride-sensitive sodium channel (TC 1.A.6) family.</text>
</comment>
<proteinExistence type="inferred from homology"/>
<evidence type="ECO:0000256" key="13">
    <source>
        <dbReference type="SAM" id="Phobius"/>
    </source>
</evidence>
<keyword evidence="6 13" id="KW-1133">Transmembrane helix</keyword>
<organism evidence="15">
    <name type="scientific">Culicoides sonorensis</name>
    <name type="common">Biting midge</name>
    <dbReference type="NCBI Taxonomy" id="179676"/>
    <lineage>
        <taxon>Eukaryota</taxon>
        <taxon>Metazoa</taxon>
        <taxon>Ecdysozoa</taxon>
        <taxon>Arthropoda</taxon>
        <taxon>Hexapoda</taxon>
        <taxon>Insecta</taxon>
        <taxon>Pterygota</taxon>
        <taxon>Neoptera</taxon>
        <taxon>Endopterygota</taxon>
        <taxon>Diptera</taxon>
        <taxon>Nematocera</taxon>
        <taxon>Chironomoidea</taxon>
        <taxon>Ceratopogonidae</taxon>
        <taxon>Ceratopogoninae</taxon>
        <taxon>Culicoides</taxon>
        <taxon>Monoculicoides</taxon>
    </lineage>
</organism>
<dbReference type="Pfam" id="PF00858">
    <property type="entry name" value="ASC"/>
    <property type="match status" value="1"/>
</dbReference>
<name>A0A336M928_CULSO</name>
<dbReference type="AlphaFoldDB" id="A0A336M928"/>
<keyword evidence="8 12" id="KW-0406">Ion transport</keyword>
<keyword evidence="11 12" id="KW-0407">Ion channel</keyword>
<evidence type="ECO:0000256" key="2">
    <source>
        <dbReference type="ARBA" id="ARBA00007193"/>
    </source>
</evidence>
<feature type="transmembrane region" description="Helical" evidence="13">
    <location>
        <begin position="68"/>
        <end position="85"/>
    </location>
</feature>
<dbReference type="GO" id="GO:0005272">
    <property type="term" value="F:sodium channel activity"/>
    <property type="evidence" value="ECO:0007669"/>
    <property type="project" value="UniProtKB-KW"/>
</dbReference>
<comment type="subcellular location">
    <subcellularLocation>
        <location evidence="1">Membrane</location>
        <topology evidence="1">Multi-pass membrane protein</topology>
    </subcellularLocation>
</comment>
<evidence type="ECO:0000313" key="15">
    <source>
        <dbReference type="EMBL" id="SSX25419.1"/>
    </source>
</evidence>
<keyword evidence="5 12" id="KW-0812">Transmembrane</keyword>
<keyword evidence="9 13" id="KW-0472">Membrane</keyword>
<dbReference type="GO" id="GO:0016020">
    <property type="term" value="C:membrane"/>
    <property type="evidence" value="ECO:0007669"/>
    <property type="project" value="UniProtKB-SubCell"/>
</dbReference>
<evidence type="ECO:0000256" key="7">
    <source>
        <dbReference type="ARBA" id="ARBA00023053"/>
    </source>
</evidence>
<keyword evidence="10 12" id="KW-0739">Sodium transport</keyword>
<evidence type="ECO:0000256" key="5">
    <source>
        <dbReference type="ARBA" id="ARBA00022692"/>
    </source>
</evidence>